<dbReference type="OrthoDB" id="345470at2"/>
<name>A0A2M9XZ26_9LEPT</name>
<proteinExistence type="predicted"/>
<evidence type="ECO:0000313" key="3">
    <source>
        <dbReference type="Proteomes" id="UP000297891"/>
    </source>
</evidence>
<evidence type="ECO:0000313" key="2">
    <source>
        <dbReference type="EMBL" id="TGK95411.1"/>
    </source>
</evidence>
<dbReference type="AlphaFoldDB" id="A0A2M9XZ26"/>
<keyword evidence="1" id="KW-0812">Transmembrane</keyword>
<evidence type="ECO:0008006" key="4">
    <source>
        <dbReference type="Google" id="ProtNLM"/>
    </source>
</evidence>
<gene>
    <name evidence="2" type="ORF">EHQ30_01875</name>
</gene>
<comment type="caution">
    <text evidence="2">The sequence shown here is derived from an EMBL/GenBank/DDBJ whole genome shotgun (WGS) entry which is preliminary data.</text>
</comment>
<evidence type="ECO:0000256" key="1">
    <source>
        <dbReference type="SAM" id="Phobius"/>
    </source>
</evidence>
<accession>A0A2M9XZ26</accession>
<dbReference type="Proteomes" id="UP000297891">
    <property type="component" value="Unassembled WGS sequence"/>
</dbReference>
<dbReference type="RefSeq" id="WP_002974969.1">
    <property type="nucleotide sequence ID" value="NZ_NPDQ01000007.1"/>
</dbReference>
<sequence length="77" mass="8257">MNKTQIGNLLLVLFLGLMAGAVAGVVLDRLLGTTYLSRFLFESPVSLELYIIKVEFQLTPASIVGLVASGYLALKKG</sequence>
<reference evidence="2" key="1">
    <citation type="journal article" date="2019" name="PLoS Negl. Trop. Dis.">
        <title>Revisiting the worldwide diversity of Leptospira species in the environment.</title>
        <authorList>
            <person name="Vincent A.T."/>
            <person name="Schiettekatte O."/>
            <person name="Bourhy P."/>
            <person name="Veyrier F.J."/>
            <person name="Picardeau M."/>
        </authorList>
    </citation>
    <scope>NUCLEOTIDE SEQUENCE [LARGE SCALE GENOMIC DNA]</scope>
    <source>
        <strain evidence="2">201800277</strain>
    </source>
</reference>
<protein>
    <recommendedName>
        <fullName evidence="4">DUF4321 domain-containing protein</fullName>
    </recommendedName>
</protein>
<feature type="transmembrane region" description="Helical" evidence="1">
    <location>
        <begin position="47"/>
        <end position="74"/>
    </location>
</feature>
<keyword evidence="3" id="KW-1185">Reference proteome</keyword>
<keyword evidence="1" id="KW-0472">Membrane</keyword>
<organism evidence="2 3">
    <name type="scientific">Leptospira brenneri</name>
    <dbReference type="NCBI Taxonomy" id="2023182"/>
    <lineage>
        <taxon>Bacteria</taxon>
        <taxon>Pseudomonadati</taxon>
        <taxon>Spirochaetota</taxon>
        <taxon>Spirochaetia</taxon>
        <taxon>Leptospirales</taxon>
        <taxon>Leptospiraceae</taxon>
        <taxon>Leptospira</taxon>
    </lineage>
</organism>
<dbReference type="EMBL" id="RQFP01000001">
    <property type="protein sequence ID" value="TGK95411.1"/>
    <property type="molecule type" value="Genomic_DNA"/>
</dbReference>
<keyword evidence="1" id="KW-1133">Transmembrane helix</keyword>